<dbReference type="AlphaFoldDB" id="X0S6W3"/>
<feature type="transmembrane region" description="Helical" evidence="1">
    <location>
        <begin position="355"/>
        <end position="375"/>
    </location>
</feature>
<feature type="transmembrane region" description="Helical" evidence="1">
    <location>
        <begin position="328"/>
        <end position="348"/>
    </location>
</feature>
<feature type="transmembrane region" description="Helical" evidence="1">
    <location>
        <begin position="12"/>
        <end position="31"/>
    </location>
</feature>
<dbReference type="PANTHER" id="PTHR37422">
    <property type="entry name" value="TEICHURONIC ACID BIOSYNTHESIS PROTEIN TUAE"/>
    <property type="match status" value="1"/>
</dbReference>
<feature type="transmembrane region" description="Helical" evidence="1">
    <location>
        <begin position="43"/>
        <end position="61"/>
    </location>
</feature>
<dbReference type="InterPro" id="IPR051533">
    <property type="entry name" value="WaaL-like"/>
</dbReference>
<feature type="transmembrane region" description="Helical" evidence="1">
    <location>
        <begin position="149"/>
        <end position="169"/>
    </location>
</feature>
<feature type="non-terminal residue" evidence="2">
    <location>
        <position position="409"/>
    </location>
</feature>
<feature type="transmembrane region" description="Helical" evidence="1">
    <location>
        <begin position="292"/>
        <end position="316"/>
    </location>
</feature>
<organism evidence="2">
    <name type="scientific">marine sediment metagenome</name>
    <dbReference type="NCBI Taxonomy" id="412755"/>
    <lineage>
        <taxon>unclassified sequences</taxon>
        <taxon>metagenomes</taxon>
        <taxon>ecological metagenomes</taxon>
    </lineage>
</organism>
<evidence type="ECO:0000313" key="2">
    <source>
        <dbReference type="EMBL" id="GAF76798.1"/>
    </source>
</evidence>
<name>X0S6W3_9ZZZZ</name>
<reference evidence="2" key="1">
    <citation type="journal article" date="2014" name="Front. Microbiol.">
        <title>High frequency of phylogenetically diverse reductive dehalogenase-homologous genes in deep subseafloor sedimentary metagenomes.</title>
        <authorList>
            <person name="Kawai M."/>
            <person name="Futagami T."/>
            <person name="Toyoda A."/>
            <person name="Takaki Y."/>
            <person name="Nishi S."/>
            <person name="Hori S."/>
            <person name="Arai W."/>
            <person name="Tsubouchi T."/>
            <person name="Morono Y."/>
            <person name="Uchiyama I."/>
            <person name="Ito T."/>
            <person name="Fujiyama A."/>
            <person name="Inagaki F."/>
            <person name="Takami H."/>
        </authorList>
    </citation>
    <scope>NUCLEOTIDE SEQUENCE</scope>
    <source>
        <strain evidence="2">Expedition CK06-06</strain>
    </source>
</reference>
<comment type="caution">
    <text evidence="2">The sequence shown here is derived from an EMBL/GenBank/DDBJ whole genome shotgun (WGS) entry which is preliminary data.</text>
</comment>
<accession>X0S6W3</accession>
<feature type="transmembrane region" description="Helical" evidence="1">
    <location>
        <begin position="253"/>
        <end position="271"/>
    </location>
</feature>
<dbReference type="PANTHER" id="PTHR37422:SF13">
    <property type="entry name" value="LIPOPOLYSACCHARIDE BIOSYNTHESIS PROTEIN PA4999-RELATED"/>
    <property type="match status" value="1"/>
</dbReference>
<feature type="transmembrane region" description="Helical" evidence="1">
    <location>
        <begin position="227"/>
        <end position="247"/>
    </location>
</feature>
<feature type="transmembrane region" description="Helical" evidence="1">
    <location>
        <begin position="189"/>
        <end position="207"/>
    </location>
</feature>
<protein>
    <submittedName>
        <fullName evidence="2">Uncharacterized protein</fullName>
    </submittedName>
</protein>
<feature type="transmembrane region" description="Helical" evidence="1">
    <location>
        <begin position="122"/>
        <end position="140"/>
    </location>
</feature>
<evidence type="ECO:0000256" key="1">
    <source>
        <dbReference type="SAM" id="Phobius"/>
    </source>
</evidence>
<keyword evidence="1" id="KW-0812">Transmembrane</keyword>
<dbReference type="EMBL" id="BARS01000404">
    <property type="protein sequence ID" value="GAF76798.1"/>
    <property type="molecule type" value="Genomic_DNA"/>
</dbReference>
<gene>
    <name evidence="2" type="ORF">S01H1_01009</name>
</gene>
<sequence>METKLGILCDKVIEAGWLAAVIVVPLFFNVFSDRVFEPDKLTLLRSIALVMAVAWVIRVLEAGSWKLEAGSGALSLSKGWKIALRTPLVLPTLLLATVYILATLASVTPRVSLWGSYQRLQGTYTTLSYIVVFFLALQGLRTREQIERLVTIAILVSLPISLYGILQHYGRDPLPWAADVTRRVASNMGNSIFVAAYLIMVVPLTLARVVESFSVVLAGEEGVTSNVALATCYVFIVAAQLICIFFSQSRGPMLGLLAGLFSFVLLSLTLLRQRAGDQTSLNLSDVVKAIATVILSGLVGFIVGMVGGLLLGRIGFFGGAPDRTLPSALGFLVGMASGVACIGFMVILRKGWKWLWLAWIIQALVPVAFLIVFNLPGSPIASWRELPYIGRLGRVFETETGTGKVRVLI</sequence>
<feature type="transmembrane region" description="Helical" evidence="1">
    <location>
        <begin position="82"/>
        <end position="102"/>
    </location>
</feature>
<proteinExistence type="predicted"/>
<keyword evidence="1" id="KW-0472">Membrane</keyword>
<keyword evidence="1" id="KW-1133">Transmembrane helix</keyword>